<dbReference type="SUPFAM" id="SSF57959">
    <property type="entry name" value="Leucine zipper domain"/>
    <property type="match status" value="1"/>
</dbReference>
<dbReference type="CDD" id="cd14813">
    <property type="entry name" value="bZIP_BmCbz-like"/>
    <property type="match status" value="1"/>
</dbReference>
<feature type="domain" description="BZIP" evidence="3">
    <location>
        <begin position="449"/>
        <end position="512"/>
    </location>
</feature>
<dbReference type="Pfam" id="PF07716">
    <property type="entry name" value="bZIP_2"/>
    <property type="match status" value="1"/>
</dbReference>
<dbReference type="AlphaFoldDB" id="A0AAV2RMH9"/>
<organism evidence="4 5">
    <name type="scientific">Meganyctiphanes norvegica</name>
    <name type="common">Northern krill</name>
    <name type="synonym">Thysanopoda norvegica</name>
    <dbReference type="NCBI Taxonomy" id="48144"/>
    <lineage>
        <taxon>Eukaryota</taxon>
        <taxon>Metazoa</taxon>
        <taxon>Ecdysozoa</taxon>
        <taxon>Arthropoda</taxon>
        <taxon>Crustacea</taxon>
        <taxon>Multicrustacea</taxon>
        <taxon>Malacostraca</taxon>
        <taxon>Eumalacostraca</taxon>
        <taxon>Eucarida</taxon>
        <taxon>Euphausiacea</taxon>
        <taxon>Euphausiidae</taxon>
        <taxon>Meganyctiphanes</taxon>
    </lineage>
</organism>
<keyword evidence="1" id="KW-0175">Coiled coil</keyword>
<evidence type="ECO:0000259" key="3">
    <source>
        <dbReference type="PROSITE" id="PS50217"/>
    </source>
</evidence>
<dbReference type="PROSITE" id="PS50217">
    <property type="entry name" value="BZIP"/>
    <property type="match status" value="1"/>
</dbReference>
<dbReference type="InterPro" id="IPR046347">
    <property type="entry name" value="bZIP_sf"/>
</dbReference>
<dbReference type="EMBL" id="CAXKWB010028032">
    <property type="protein sequence ID" value="CAL4133066.1"/>
    <property type="molecule type" value="Genomic_DNA"/>
</dbReference>
<dbReference type="GO" id="GO:0003700">
    <property type="term" value="F:DNA-binding transcription factor activity"/>
    <property type="evidence" value="ECO:0007669"/>
    <property type="project" value="InterPro"/>
</dbReference>
<dbReference type="Proteomes" id="UP001497623">
    <property type="component" value="Unassembled WGS sequence"/>
</dbReference>
<protein>
    <recommendedName>
        <fullName evidence="3">BZIP domain-containing protein</fullName>
    </recommendedName>
</protein>
<reference evidence="4 5" key="1">
    <citation type="submission" date="2024-05" db="EMBL/GenBank/DDBJ databases">
        <authorList>
            <person name="Wallberg A."/>
        </authorList>
    </citation>
    <scope>NUCLEOTIDE SEQUENCE [LARGE SCALE GENOMIC DNA]</scope>
</reference>
<feature type="coiled-coil region" evidence="1">
    <location>
        <begin position="467"/>
        <end position="511"/>
    </location>
</feature>
<evidence type="ECO:0000313" key="5">
    <source>
        <dbReference type="Proteomes" id="UP001497623"/>
    </source>
</evidence>
<comment type="caution">
    <text evidence="4">The sequence shown here is derived from an EMBL/GenBank/DDBJ whole genome shotgun (WGS) entry which is preliminary data.</text>
</comment>
<name>A0AAV2RMH9_MEGNR</name>
<dbReference type="SMART" id="SM00338">
    <property type="entry name" value="BRLZ"/>
    <property type="match status" value="1"/>
</dbReference>
<sequence>MANKAQPQGRVPRQTVGHPSHQAVGYPSSMRTVAGTSTHVDATNKMMTAPSTDMAFLDNYLSTLSSDLNTPEIDLKAFDFGKKNAKSNLVVTGMEKSKMASTPEPLSSNTAFFDMSISSPPSFMDEDSATTQNNSMERLFQSHDFDNSMVPVESVVKQEPISKAPLLTSSQPLGVISGGHSNNPVTQPSEMPFDIPNEFFNDTYLFPDAELGLGLEDELLNSSVNLDKYLGYQGLENDTLCFENDILSQAVAGAVLPTQEQLNNLLETPGMMPPTIAQQQPAHLASFESYPAQLAPSLLSHASAPQEIVIPNLFLETSEYQTITYQVQGVALNPSQQDQNISRDSVQLMEVDNTTSSMINFDNSDSVNFNFLPSSSTYSDQIIELPEELEIKPDVDIYDEAVPSTSTGKRRRTVQKPARYRDSLVDYPIEESQPSEYILVEKKLKLTDEEKYNRIRIMNNEASRKCRQKRKQNISHMGQEITELENKQKNLRAKEAELTKMRDKMKALYYEFMKRQMAPRPR</sequence>
<dbReference type="Gene3D" id="1.20.5.170">
    <property type="match status" value="1"/>
</dbReference>
<gene>
    <name evidence="4" type="ORF">MNOR_LOCUS27111</name>
</gene>
<proteinExistence type="predicted"/>
<evidence type="ECO:0000313" key="4">
    <source>
        <dbReference type="EMBL" id="CAL4133066.1"/>
    </source>
</evidence>
<evidence type="ECO:0000256" key="2">
    <source>
        <dbReference type="SAM" id="MobiDB-lite"/>
    </source>
</evidence>
<evidence type="ECO:0000256" key="1">
    <source>
        <dbReference type="SAM" id="Coils"/>
    </source>
</evidence>
<accession>A0AAV2RMH9</accession>
<feature type="region of interest" description="Disordered" evidence="2">
    <location>
        <begin position="1"/>
        <end position="27"/>
    </location>
</feature>
<keyword evidence="5" id="KW-1185">Reference proteome</keyword>
<dbReference type="InterPro" id="IPR004827">
    <property type="entry name" value="bZIP"/>
</dbReference>